<dbReference type="Pfam" id="PF00067">
    <property type="entry name" value="p450"/>
    <property type="match status" value="1"/>
</dbReference>
<feature type="region of interest" description="Disordered" evidence="6">
    <location>
        <begin position="1111"/>
        <end position="1227"/>
    </location>
</feature>
<keyword evidence="4 7" id="KW-1133">Transmembrane helix</keyword>
<feature type="compositionally biased region" description="Low complexity" evidence="6">
    <location>
        <begin position="597"/>
        <end position="611"/>
    </location>
</feature>
<evidence type="ECO:0000256" key="2">
    <source>
        <dbReference type="ARBA" id="ARBA00022692"/>
    </source>
</evidence>
<evidence type="ECO:0000256" key="6">
    <source>
        <dbReference type="SAM" id="MobiDB-lite"/>
    </source>
</evidence>
<dbReference type="Gene3D" id="1.10.630.10">
    <property type="entry name" value="Cytochrome P450"/>
    <property type="match status" value="1"/>
</dbReference>
<dbReference type="InterPro" id="IPR002401">
    <property type="entry name" value="Cyt_P450_E_grp-I"/>
</dbReference>
<dbReference type="Proteomes" id="UP001412067">
    <property type="component" value="Unassembled WGS sequence"/>
</dbReference>
<sequence length="1227" mass="137589">MALEESFSSREASKHREPMTAALWAFLPLIAVFIFFTGKQHLRLIRGKRSKLPLPPVISVLPFLSQLFFRRFSLQEIEIILRRFHSLHGPILTLRLSPLTPPSIFISCSHLCHAALIHHADSFARRPPAVEPILFLTAGTHDISSSDYGPLWRFLRQNLSAETLHPSRLRSFARGRRWSVYLLLGDIRSHTGGQRGLVARPIFQRAILSILALMCFGEKLGNREISEIDSLQSFLLSLFTSFNVFAVLPAVTKLLFYKRWKRIVFARQRQAEIFLPMIRARRKKKQVTKDGDYDRCYVDSLIDLHLPVEGGRGLTDEEMVNLCHEFLSGAATTATALEWTMAEIVKQNGVQSKILAEIESLIAIEEEEIVKEEDLERMPYLKAVVMESLRRHPPSHFVLPHSVTEEFELNGYLIPNGAEVHFSVASVHWDRWNWEEPMEFRPERFVAGGEGEGVDLTGSRGIKMMPFGAGRRLCPGYKFAMLHLELLVANLVREFEWKPEAGEEVDLSENFEFTTVMKNPLRVHAVQRRKIQKKDPDGLEFVWRTAGYQLCLMGALVDKKQLNWGEVFFDLIKKKINKNFVNYGRILRQIVKPSRPSASTTSGTRTVTVSSPQVSAPAEDLSAASPPPLISSPPVTSTIQISSTIIISSLSPTSIPSPIPTLTEEIFHPLHHYPHQDIDTSSHLPSFNLVDDSFMDDSPSSPPDLPYSCTSYQQLLQDIIAQPSFTPSISIPLSSISTIPTPQPSFPPYTSSPPTSPVAPPSFSTSAQVPTEHVDLPALADKLYELIALRLSLLLETSLAPLLQSVAALSARLSSLFPQAIPSFGCLDPAVSESRQGEMPHEARLKSFDSKVSIKFFYDIMAELKQDGLIGPRHQTLLQLTPFHYILQLPHLELNHSLLQELLVQYDSFDSSFTIAGHRLKFKSDDVALIFGLPNHGKPVKLKAIKNKDFYHRVFEKGAVSRFEIVYQLRRHGMDQSDHSVEAFVVLLLGLFISTVLAPTSNASIPASLWSYVDQLDHICDYDWGQLVYRELIDEIGRAKCHIAGEESDDEPSDSTYGGCFLALQSMSSKDEEVLRLLHLRDQRILKLKEVALLLSKDLVGHKIEPLEFEERGSPTVVSDSSGSSEKTRKKVVERQSANSLTSKHNEVGFARSRSNLTRPKDQNLEGEEKANGREVKKSAERQLTRSTTSTRAKQKEQASAQAGSGSGASNKLLSAATNNRSFKKKT</sequence>
<evidence type="ECO:0000256" key="1">
    <source>
        <dbReference type="ARBA" id="ARBA00004167"/>
    </source>
</evidence>
<keyword evidence="2 7" id="KW-0812">Transmembrane</keyword>
<feature type="region of interest" description="Disordered" evidence="6">
    <location>
        <begin position="594"/>
        <end position="629"/>
    </location>
</feature>
<proteinExistence type="predicted"/>
<keyword evidence="5 7" id="KW-0472">Membrane</keyword>
<dbReference type="InterPro" id="IPR051103">
    <property type="entry name" value="Plant_metabolite_P450s"/>
</dbReference>
<keyword evidence="3" id="KW-0479">Metal-binding</keyword>
<feature type="compositionally biased region" description="Low complexity" evidence="6">
    <location>
        <begin position="1198"/>
        <end position="1210"/>
    </location>
</feature>
<evidence type="ECO:0000256" key="7">
    <source>
        <dbReference type="SAM" id="Phobius"/>
    </source>
</evidence>
<accession>A0ABR2LJM0</accession>
<gene>
    <name evidence="8" type="primary">CYP89A2</name>
    <name evidence="8" type="ORF">KSP40_PGU002510</name>
</gene>
<feature type="region of interest" description="Disordered" evidence="6">
    <location>
        <begin position="742"/>
        <end position="766"/>
    </location>
</feature>
<dbReference type="SUPFAM" id="SSF48264">
    <property type="entry name" value="Cytochrome P450"/>
    <property type="match status" value="1"/>
</dbReference>
<feature type="transmembrane region" description="Helical" evidence="7">
    <location>
        <begin position="20"/>
        <end position="38"/>
    </location>
</feature>
<name>A0ABR2LJM0_9ASPA</name>
<dbReference type="EMBL" id="JBBWWR010000019">
    <property type="protein sequence ID" value="KAK8942281.1"/>
    <property type="molecule type" value="Genomic_DNA"/>
</dbReference>
<evidence type="ECO:0000256" key="4">
    <source>
        <dbReference type="ARBA" id="ARBA00022989"/>
    </source>
</evidence>
<dbReference type="PANTHER" id="PTHR24298:SF800">
    <property type="entry name" value="CYTOCHROME P450 89A2-RELATED"/>
    <property type="match status" value="1"/>
</dbReference>
<feature type="compositionally biased region" description="Polar residues" evidence="6">
    <location>
        <begin position="1212"/>
        <end position="1221"/>
    </location>
</feature>
<comment type="subcellular location">
    <subcellularLocation>
        <location evidence="1">Membrane</location>
        <topology evidence="1">Single-pass membrane protein</topology>
    </subcellularLocation>
</comment>
<comment type="caution">
    <text evidence="8">The sequence shown here is derived from an EMBL/GenBank/DDBJ whole genome shotgun (WGS) entry which is preliminary data.</text>
</comment>
<evidence type="ECO:0000256" key="5">
    <source>
        <dbReference type="ARBA" id="ARBA00023136"/>
    </source>
</evidence>
<reference evidence="8 9" key="1">
    <citation type="journal article" date="2022" name="Nat. Plants">
        <title>Genomes of leafy and leafless Platanthera orchids illuminate the evolution of mycoheterotrophy.</title>
        <authorList>
            <person name="Li M.H."/>
            <person name="Liu K.W."/>
            <person name="Li Z."/>
            <person name="Lu H.C."/>
            <person name="Ye Q.L."/>
            <person name="Zhang D."/>
            <person name="Wang J.Y."/>
            <person name="Li Y.F."/>
            <person name="Zhong Z.M."/>
            <person name="Liu X."/>
            <person name="Yu X."/>
            <person name="Liu D.K."/>
            <person name="Tu X.D."/>
            <person name="Liu B."/>
            <person name="Hao Y."/>
            <person name="Liao X.Y."/>
            <person name="Jiang Y.T."/>
            <person name="Sun W.H."/>
            <person name="Chen J."/>
            <person name="Chen Y.Q."/>
            <person name="Ai Y."/>
            <person name="Zhai J.W."/>
            <person name="Wu S.S."/>
            <person name="Zhou Z."/>
            <person name="Hsiao Y.Y."/>
            <person name="Wu W.L."/>
            <person name="Chen Y.Y."/>
            <person name="Lin Y.F."/>
            <person name="Hsu J.L."/>
            <person name="Li C.Y."/>
            <person name="Wang Z.W."/>
            <person name="Zhao X."/>
            <person name="Zhong W.Y."/>
            <person name="Ma X.K."/>
            <person name="Ma L."/>
            <person name="Huang J."/>
            <person name="Chen G.Z."/>
            <person name="Huang M.Z."/>
            <person name="Huang L."/>
            <person name="Peng D.H."/>
            <person name="Luo Y.B."/>
            <person name="Zou S.Q."/>
            <person name="Chen S.P."/>
            <person name="Lan S."/>
            <person name="Tsai W.C."/>
            <person name="Van de Peer Y."/>
            <person name="Liu Z.J."/>
        </authorList>
    </citation>
    <scope>NUCLEOTIDE SEQUENCE [LARGE SCALE GENOMIC DNA]</scope>
    <source>
        <strain evidence="8">Lor288</strain>
    </source>
</reference>
<dbReference type="InterPro" id="IPR036396">
    <property type="entry name" value="Cyt_P450_sf"/>
</dbReference>
<feature type="compositionally biased region" description="Pro residues" evidence="6">
    <location>
        <begin position="742"/>
        <end position="760"/>
    </location>
</feature>
<feature type="compositionally biased region" description="Basic and acidic residues" evidence="6">
    <location>
        <begin position="1159"/>
        <end position="1184"/>
    </location>
</feature>
<evidence type="ECO:0000313" key="8">
    <source>
        <dbReference type="EMBL" id="KAK8942281.1"/>
    </source>
</evidence>
<dbReference type="PANTHER" id="PTHR24298">
    <property type="entry name" value="FLAVONOID 3'-MONOOXYGENASE-RELATED"/>
    <property type="match status" value="1"/>
</dbReference>
<evidence type="ECO:0000313" key="9">
    <source>
        <dbReference type="Proteomes" id="UP001412067"/>
    </source>
</evidence>
<evidence type="ECO:0000256" key="3">
    <source>
        <dbReference type="ARBA" id="ARBA00022723"/>
    </source>
</evidence>
<dbReference type="InterPro" id="IPR001128">
    <property type="entry name" value="Cyt_P450"/>
</dbReference>
<organism evidence="8 9">
    <name type="scientific">Platanthera guangdongensis</name>
    <dbReference type="NCBI Taxonomy" id="2320717"/>
    <lineage>
        <taxon>Eukaryota</taxon>
        <taxon>Viridiplantae</taxon>
        <taxon>Streptophyta</taxon>
        <taxon>Embryophyta</taxon>
        <taxon>Tracheophyta</taxon>
        <taxon>Spermatophyta</taxon>
        <taxon>Magnoliopsida</taxon>
        <taxon>Liliopsida</taxon>
        <taxon>Asparagales</taxon>
        <taxon>Orchidaceae</taxon>
        <taxon>Orchidoideae</taxon>
        <taxon>Orchideae</taxon>
        <taxon>Orchidinae</taxon>
        <taxon>Platanthera</taxon>
    </lineage>
</organism>
<dbReference type="InterPro" id="IPR017972">
    <property type="entry name" value="Cyt_P450_CS"/>
</dbReference>
<dbReference type="PRINTS" id="PR00385">
    <property type="entry name" value="P450"/>
</dbReference>
<dbReference type="PROSITE" id="PS00086">
    <property type="entry name" value="CYTOCHROME_P450"/>
    <property type="match status" value="1"/>
</dbReference>
<protein>
    <submittedName>
        <fullName evidence="8">Cytochrome P450 89A2</fullName>
    </submittedName>
</protein>
<keyword evidence="9" id="KW-1185">Reference proteome</keyword>
<dbReference type="CDD" id="cd11075">
    <property type="entry name" value="CYP77_89"/>
    <property type="match status" value="1"/>
</dbReference>
<feature type="compositionally biased region" description="Low complexity" evidence="6">
    <location>
        <begin position="1114"/>
        <end position="1125"/>
    </location>
</feature>
<dbReference type="PRINTS" id="PR00463">
    <property type="entry name" value="EP450I"/>
</dbReference>